<dbReference type="InterPro" id="IPR003661">
    <property type="entry name" value="HisK_dim/P_dom"/>
</dbReference>
<dbReference type="SUPFAM" id="SSF47384">
    <property type="entry name" value="Homodimeric domain of signal transducing histidine kinase"/>
    <property type="match status" value="1"/>
</dbReference>
<evidence type="ECO:0000256" key="2">
    <source>
        <dbReference type="ARBA" id="ARBA00012438"/>
    </source>
</evidence>
<geneLocation type="plasmid" evidence="9 10">
    <name>unnamed1</name>
</geneLocation>
<dbReference type="FunFam" id="3.30.565.10:FF:000006">
    <property type="entry name" value="Sensor histidine kinase WalK"/>
    <property type="match status" value="1"/>
</dbReference>
<name>A0A2S2CWN7_9PROT</name>
<reference evidence="10" key="1">
    <citation type="submission" date="2018-05" db="EMBL/GenBank/DDBJ databases">
        <title>Azospirillum thermophila sp. nov., a novel isolated from hot spring.</title>
        <authorList>
            <person name="Zhao Z."/>
        </authorList>
    </citation>
    <scope>NUCLEOTIDE SEQUENCE [LARGE SCALE GENOMIC DNA]</scope>
    <source>
        <strain evidence="10">CFH 70021</strain>
        <plasmid evidence="10">unnamed1</plasmid>
    </source>
</reference>
<dbReference type="Pfam" id="PF00512">
    <property type="entry name" value="HisKA"/>
    <property type="match status" value="1"/>
</dbReference>
<dbReference type="InterPro" id="IPR036097">
    <property type="entry name" value="HisK_dim/P_sf"/>
</dbReference>
<dbReference type="Gene3D" id="3.30.565.10">
    <property type="entry name" value="Histidine kinase-like ATPase, C-terminal domain"/>
    <property type="match status" value="1"/>
</dbReference>
<keyword evidence="7" id="KW-0175">Coiled coil</keyword>
<dbReference type="AlphaFoldDB" id="A0A2S2CWN7"/>
<keyword evidence="10" id="KW-1185">Reference proteome</keyword>
<dbReference type="InterPro" id="IPR004358">
    <property type="entry name" value="Sig_transdc_His_kin-like_C"/>
</dbReference>
<evidence type="ECO:0000313" key="9">
    <source>
        <dbReference type="EMBL" id="AWK88922.1"/>
    </source>
</evidence>
<protein>
    <recommendedName>
        <fullName evidence="2">histidine kinase</fullName>
        <ecNumber evidence="2">2.7.13.3</ecNumber>
    </recommendedName>
</protein>
<gene>
    <name evidence="9" type="ORF">DEW08_23025</name>
</gene>
<feature type="domain" description="Histidine kinase" evidence="8">
    <location>
        <begin position="72"/>
        <end position="292"/>
    </location>
</feature>
<dbReference type="EMBL" id="CP029356">
    <property type="protein sequence ID" value="AWK88922.1"/>
    <property type="molecule type" value="Genomic_DNA"/>
</dbReference>
<dbReference type="EC" id="2.7.13.3" evidence="2"/>
<dbReference type="SUPFAM" id="SSF55874">
    <property type="entry name" value="ATPase domain of HSP90 chaperone/DNA topoisomerase II/histidine kinase"/>
    <property type="match status" value="1"/>
</dbReference>
<evidence type="ECO:0000259" key="8">
    <source>
        <dbReference type="PROSITE" id="PS50109"/>
    </source>
</evidence>
<keyword evidence="9" id="KW-0614">Plasmid</keyword>
<dbReference type="RefSeq" id="WP_109331680.1">
    <property type="nucleotide sequence ID" value="NZ_CP029356.1"/>
</dbReference>
<dbReference type="Pfam" id="PF02518">
    <property type="entry name" value="HATPase_c"/>
    <property type="match status" value="1"/>
</dbReference>
<dbReference type="KEGG" id="azz:DEW08_23025"/>
<comment type="catalytic activity">
    <reaction evidence="1">
        <text>ATP + protein L-histidine = ADP + protein N-phospho-L-histidine.</text>
        <dbReference type="EC" id="2.7.13.3"/>
    </reaction>
</comment>
<dbReference type="PANTHER" id="PTHR43711">
    <property type="entry name" value="TWO-COMPONENT HISTIDINE KINASE"/>
    <property type="match status" value="1"/>
</dbReference>
<accession>A0A2S2CWN7</accession>
<dbReference type="Proteomes" id="UP000245629">
    <property type="component" value="Plasmid unnamed1"/>
</dbReference>
<dbReference type="Gene3D" id="1.10.287.130">
    <property type="match status" value="1"/>
</dbReference>
<dbReference type="InterPro" id="IPR003594">
    <property type="entry name" value="HATPase_dom"/>
</dbReference>
<feature type="coiled-coil region" evidence="7">
    <location>
        <begin position="31"/>
        <end position="72"/>
    </location>
</feature>
<evidence type="ECO:0000313" key="10">
    <source>
        <dbReference type="Proteomes" id="UP000245629"/>
    </source>
</evidence>
<keyword evidence="5 9" id="KW-0418">Kinase</keyword>
<dbReference type="InterPro" id="IPR036890">
    <property type="entry name" value="HATPase_C_sf"/>
</dbReference>
<dbReference type="PANTHER" id="PTHR43711:SF1">
    <property type="entry name" value="HISTIDINE KINASE 1"/>
    <property type="match status" value="1"/>
</dbReference>
<organism evidence="9 10">
    <name type="scientific">Azospirillum thermophilum</name>
    <dbReference type="NCBI Taxonomy" id="2202148"/>
    <lineage>
        <taxon>Bacteria</taxon>
        <taxon>Pseudomonadati</taxon>
        <taxon>Pseudomonadota</taxon>
        <taxon>Alphaproteobacteria</taxon>
        <taxon>Rhodospirillales</taxon>
        <taxon>Azospirillaceae</taxon>
        <taxon>Azospirillum</taxon>
    </lineage>
</organism>
<keyword evidence="4" id="KW-0808">Transferase</keyword>
<dbReference type="InterPro" id="IPR050736">
    <property type="entry name" value="Sensor_HK_Regulatory"/>
</dbReference>
<evidence type="ECO:0000256" key="1">
    <source>
        <dbReference type="ARBA" id="ARBA00000085"/>
    </source>
</evidence>
<sequence length="296" mass="31313">MARAIAGLDAALAARLSPLSAARPVAAGRATEALFEEMSRLNNELSTAQRALAKANAELAASNEQKNRLMGMLAHDLRSPLQVIAGFAELLEDRVAGRLDATERSCLERIRESSLFMRHLVEDALSLASLEAGRLRLTRQPVDLALLARRNVAMNAVLAEGKGVAIALEAEEGLPQAMLDSGKTEQVMNNLLSNAIKFSHRGGRVRVGVAAGAEGWQRLSVADEGRGMSEAERARLFQPFTRSGTLGTAGEGTVGLGLYICRTIVEGHGGRIQVDSAPGAGATFTVELPVRGPAEA</sequence>
<dbReference type="CDD" id="cd00082">
    <property type="entry name" value="HisKA"/>
    <property type="match status" value="1"/>
</dbReference>
<dbReference type="PRINTS" id="PR00344">
    <property type="entry name" value="BCTRLSENSOR"/>
</dbReference>
<proteinExistence type="predicted"/>
<dbReference type="PROSITE" id="PS50109">
    <property type="entry name" value="HIS_KIN"/>
    <property type="match status" value="1"/>
</dbReference>
<evidence type="ECO:0000256" key="6">
    <source>
        <dbReference type="ARBA" id="ARBA00023012"/>
    </source>
</evidence>
<dbReference type="SMART" id="SM00387">
    <property type="entry name" value="HATPase_c"/>
    <property type="match status" value="1"/>
</dbReference>
<evidence type="ECO:0000256" key="7">
    <source>
        <dbReference type="SAM" id="Coils"/>
    </source>
</evidence>
<keyword evidence="3" id="KW-0597">Phosphoprotein</keyword>
<dbReference type="InterPro" id="IPR005467">
    <property type="entry name" value="His_kinase_dom"/>
</dbReference>
<dbReference type="GO" id="GO:0000155">
    <property type="term" value="F:phosphorelay sensor kinase activity"/>
    <property type="evidence" value="ECO:0007669"/>
    <property type="project" value="InterPro"/>
</dbReference>
<evidence type="ECO:0000256" key="3">
    <source>
        <dbReference type="ARBA" id="ARBA00022553"/>
    </source>
</evidence>
<evidence type="ECO:0000256" key="5">
    <source>
        <dbReference type="ARBA" id="ARBA00022777"/>
    </source>
</evidence>
<dbReference type="SMART" id="SM00388">
    <property type="entry name" value="HisKA"/>
    <property type="match status" value="1"/>
</dbReference>
<evidence type="ECO:0000256" key="4">
    <source>
        <dbReference type="ARBA" id="ARBA00022679"/>
    </source>
</evidence>
<dbReference type="OrthoDB" id="7326651at2"/>
<keyword evidence="6" id="KW-0902">Two-component regulatory system</keyword>